<dbReference type="Proteomes" id="UP000250266">
    <property type="component" value="Unassembled WGS sequence"/>
</dbReference>
<dbReference type="PANTHER" id="PTHR45649">
    <property type="entry name" value="AMINO-ACID PERMEASE BAT1"/>
    <property type="match status" value="1"/>
</dbReference>
<name>A0A8E2EJR3_9PEZI</name>
<evidence type="ECO:0000256" key="6">
    <source>
        <dbReference type="SAM" id="Phobius"/>
    </source>
</evidence>
<proteinExistence type="predicted"/>
<keyword evidence="5 6" id="KW-0472">Membrane</keyword>
<feature type="non-terminal residue" evidence="7">
    <location>
        <position position="64"/>
    </location>
</feature>
<keyword evidence="4 6" id="KW-1133">Transmembrane helix</keyword>
<sequence length="64" mass="6715">SLEIFGSAINILTLCCISFAVALFCMPVNLPVEAGTMNYASVALAGIATISWHIIRGRKGFSGP</sequence>
<organism evidence="7 8">
    <name type="scientific">Lepidopterella palustris CBS 459.81</name>
    <dbReference type="NCBI Taxonomy" id="1314670"/>
    <lineage>
        <taxon>Eukaryota</taxon>
        <taxon>Fungi</taxon>
        <taxon>Dikarya</taxon>
        <taxon>Ascomycota</taxon>
        <taxon>Pezizomycotina</taxon>
        <taxon>Dothideomycetes</taxon>
        <taxon>Pleosporomycetidae</taxon>
        <taxon>Mytilinidiales</taxon>
        <taxon>Argynnaceae</taxon>
        <taxon>Lepidopterella</taxon>
    </lineage>
</organism>
<dbReference type="EMBL" id="KV744821">
    <property type="protein sequence ID" value="OCK85321.1"/>
    <property type="molecule type" value="Genomic_DNA"/>
</dbReference>
<gene>
    <name evidence="7" type="ORF">K432DRAFT_264138</name>
</gene>
<dbReference type="AlphaFoldDB" id="A0A8E2EJR3"/>
<keyword evidence="3 6" id="KW-0812">Transmembrane</keyword>
<feature type="non-terminal residue" evidence="7">
    <location>
        <position position="1"/>
    </location>
</feature>
<keyword evidence="8" id="KW-1185">Reference proteome</keyword>
<feature type="transmembrane region" description="Helical" evidence="6">
    <location>
        <begin position="36"/>
        <end position="55"/>
    </location>
</feature>
<keyword evidence="2" id="KW-0813">Transport</keyword>
<dbReference type="GO" id="GO:0016020">
    <property type="term" value="C:membrane"/>
    <property type="evidence" value="ECO:0007669"/>
    <property type="project" value="UniProtKB-SubCell"/>
</dbReference>
<reference evidence="7 8" key="1">
    <citation type="journal article" date="2016" name="Nat. Commun.">
        <title>Ectomycorrhizal ecology is imprinted in the genome of the dominant symbiotic fungus Cenococcum geophilum.</title>
        <authorList>
            <consortium name="DOE Joint Genome Institute"/>
            <person name="Peter M."/>
            <person name="Kohler A."/>
            <person name="Ohm R.A."/>
            <person name="Kuo A."/>
            <person name="Krutzmann J."/>
            <person name="Morin E."/>
            <person name="Arend M."/>
            <person name="Barry K.W."/>
            <person name="Binder M."/>
            <person name="Choi C."/>
            <person name="Clum A."/>
            <person name="Copeland A."/>
            <person name="Grisel N."/>
            <person name="Haridas S."/>
            <person name="Kipfer T."/>
            <person name="LaButti K."/>
            <person name="Lindquist E."/>
            <person name="Lipzen A."/>
            <person name="Maire R."/>
            <person name="Meier B."/>
            <person name="Mihaltcheva S."/>
            <person name="Molinier V."/>
            <person name="Murat C."/>
            <person name="Poggeler S."/>
            <person name="Quandt C.A."/>
            <person name="Sperisen C."/>
            <person name="Tritt A."/>
            <person name="Tisserant E."/>
            <person name="Crous P.W."/>
            <person name="Henrissat B."/>
            <person name="Nehls U."/>
            <person name="Egli S."/>
            <person name="Spatafora J.W."/>
            <person name="Grigoriev I.V."/>
            <person name="Martin F.M."/>
        </authorList>
    </citation>
    <scope>NUCLEOTIDE SEQUENCE [LARGE SCALE GENOMIC DNA]</scope>
    <source>
        <strain evidence="7 8">CBS 459.81</strain>
    </source>
</reference>
<evidence type="ECO:0000313" key="8">
    <source>
        <dbReference type="Proteomes" id="UP000250266"/>
    </source>
</evidence>
<dbReference type="OrthoDB" id="3900342at2759"/>
<dbReference type="PANTHER" id="PTHR45649:SF3">
    <property type="entry name" value="POLYAMINE TRANSPORTER TPO5"/>
    <property type="match status" value="1"/>
</dbReference>
<dbReference type="GO" id="GO:0022857">
    <property type="term" value="F:transmembrane transporter activity"/>
    <property type="evidence" value="ECO:0007669"/>
    <property type="project" value="UniProtKB-ARBA"/>
</dbReference>
<evidence type="ECO:0000256" key="2">
    <source>
        <dbReference type="ARBA" id="ARBA00022448"/>
    </source>
</evidence>
<evidence type="ECO:0000313" key="7">
    <source>
        <dbReference type="EMBL" id="OCK85321.1"/>
    </source>
</evidence>
<accession>A0A8E2EJR3</accession>
<evidence type="ECO:0000256" key="3">
    <source>
        <dbReference type="ARBA" id="ARBA00022692"/>
    </source>
</evidence>
<evidence type="ECO:0000256" key="4">
    <source>
        <dbReference type="ARBA" id="ARBA00022989"/>
    </source>
</evidence>
<evidence type="ECO:0000256" key="1">
    <source>
        <dbReference type="ARBA" id="ARBA00004141"/>
    </source>
</evidence>
<evidence type="ECO:0000256" key="5">
    <source>
        <dbReference type="ARBA" id="ARBA00023136"/>
    </source>
</evidence>
<protein>
    <submittedName>
        <fullName evidence="7">Uncharacterized protein</fullName>
    </submittedName>
</protein>
<comment type="subcellular location">
    <subcellularLocation>
        <location evidence="1">Membrane</location>
        <topology evidence="1">Multi-pass membrane protein</topology>
    </subcellularLocation>
</comment>
<feature type="transmembrane region" description="Helical" evidence="6">
    <location>
        <begin position="7"/>
        <end position="30"/>
    </location>
</feature>